<evidence type="ECO:0000313" key="1">
    <source>
        <dbReference type="EMBL" id="SFT43798.1"/>
    </source>
</evidence>
<keyword evidence="2" id="KW-1185">Reference proteome</keyword>
<dbReference type="Proteomes" id="UP000183371">
    <property type="component" value="Unassembled WGS sequence"/>
</dbReference>
<sequence length="207" mass="23925">MQIDHLSQYFSRGFSIENGQQVHAPLVTFEEWMERPGMRDNWIKTTQDGFDRNMKYLDGATAHYQAIQDMMPRWIQQDKERLAKAQSNLAQAQTPEDRAVYQLHVDTAQKELDHLYDVKRKMNDPDYKIEWMEQRGYFDNVAQFLPGQSSEQVKQTYVAGGDLRKDFDPLTTIEARKALPPVEALMPLPPTVWSGEPSKHANIGQPA</sequence>
<organism evidence="1 2">
    <name type="scientific">Pseudovibrio denitrificans</name>
    <dbReference type="NCBI Taxonomy" id="258256"/>
    <lineage>
        <taxon>Bacteria</taxon>
        <taxon>Pseudomonadati</taxon>
        <taxon>Pseudomonadota</taxon>
        <taxon>Alphaproteobacteria</taxon>
        <taxon>Hyphomicrobiales</taxon>
        <taxon>Stappiaceae</taxon>
        <taxon>Pseudovibrio</taxon>
    </lineage>
</organism>
<name>A0A1I6XZP1_9HYPH</name>
<evidence type="ECO:0000313" key="2">
    <source>
        <dbReference type="Proteomes" id="UP000183371"/>
    </source>
</evidence>
<reference evidence="2" key="1">
    <citation type="submission" date="2016-10" db="EMBL/GenBank/DDBJ databases">
        <authorList>
            <person name="Varghese N."/>
            <person name="Submissions S."/>
        </authorList>
    </citation>
    <scope>NUCLEOTIDE SEQUENCE [LARGE SCALE GENOMIC DNA]</scope>
    <source>
        <strain evidence="2">DSM 17465</strain>
    </source>
</reference>
<protein>
    <submittedName>
        <fullName evidence="1">Uncharacterized protein</fullName>
    </submittedName>
</protein>
<dbReference type="AlphaFoldDB" id="A0A1I6XZP1"/>
<accession>A0A1I6XZP1</accession>
<dbReference type="RefSeq" id="WP_054782634.1">
    <property type="nucleotide sequence ID" value="NZ_FPBD01000001.1"/>
</dbReference>
<dbReference type="EMBL" id="FPBD01000001">
    <property type="protein sequence ID" value="SFT43798.1"/>
    <property type="molecule type" value="Genomic_DNA"/>
</dbReference>
<gene>
    <name evidence="1" type="ORF">SAMN05444141_101551</name>
</gene>
<proteinExistence type="predicted"/>